<dbReference type="KEGG" id="cut:CUTER_03995"/>
<name>A0A0G3HDM5_9CORY</name>
<dbReference type="Pfam" id="PF13449">
    <property type="entry name" value="Phytase-like"/>
    <property type="match status" value="1"/>
</dbReference>
<gene>
    <name evidence="3" type="ORF">CUTER_03995</name>
</gene>
<dbReference type="InterPro" id="IPR027372">
    <property type="entry name" value="Phytase-like_dom"/>
</dbReference>
<proteinExistence type="predicted"/>
<dbReference type="PANTHER" id="PTHR37957:SF1">
    <property type="entry name" value="PHYTASE-LIKE DOMAIN-CONTAINING PROTEIN"/>
    <property type="match status" value="1"/>
</dbReference>
<evidence type="ECO:0000313" key="4">
    <source>
        <dbReference type="Proteomes" id="UP000035548"/>
    </source>
</evidence>
<feature type="signal peptide" evidence="1">
    <location>
        <begin position="1"/>
        <end position="21"/>
    </location>
</feature>
<organism evidence="3 4">
    <name type="scientific">Corynebacterium uterequi</name>
    <dbReference type="NCBI Taxonomy" id="1072256"/>
    <lineage>
        <taxon>Bacteria</taxon>
        <taxon>Bacillati</taxon>
        <taxon>Actinomycetota</taxon>
        <taxon>Actinomycetes</taxon>
        <taxon>Mycobacteriales</taxon>
        <taxon>Corynebacteriaceae</taxon>
        <taxon>Corynebacterium</taxon>
    </lineage>
</organism>
<dbReference type="SUPFAM" id="SSF75011">
    <property type="entry name" value="3-carboxy-cis,cis-mucoante lactonizing enzyme"/>
    <property type="match status" value="1"/>
</dbReference>
<reference evidence="3 4" key="1">
    <citation type="journal article" date="2015" name="Genome Announc.">
        <title>Virulence Factor Genes Detected in the Complete Genome Sequence of Corynebacterium uterequi DSM 45634, Isolated from the Uterus of a Maiden Mare.</title>
        <authorList>
            <person name="Ruckert C."/>
            <person name="Kriete M."/>
            <person name="Jaenicke S."/>
            <person name="Winkler A."/>
            <person name="Tauch A."/>
        </authorList>
    </citation>
    <scope>NUCLEOTIDE SEQUENCE [LARGE SCALE GENOMIC DNA]</scope>
    <source>
        <strain evidence="3 4">DSM 45634</strain>
    </source>
</reference>
<keyword evidence="4" id="KW-1185">Reference proteome</keyword>
<keyword evidence="1" id="KW-0732">Signal</keyword>
<evidence type="ECO:0000256" key="1">
    <source>
        <dbReference type="SAM" id="SignalP"/>
    </source>
</evidence>
<dbReference type="OrthoDB" id="9798539at2"/>
<dbReference type="Proteomes" id="UP000035548">
    <property type="component" value="Chromosome"/>
</dbReference>
<feature type="domain" description="Phytase-like" evidence="2">
    <location>
        <begin position="79"/>
        <end position="362"/>
    </location>
</feature>
<accession>A0A0G3HDM5</accession>
<reference evidence="4" key="2">
    <citation type="submission" date="2015-05" db="EMBL/GenBank/DDBJ databases">
        <title>Complete genome sequence of Corynebacterium uterequi DSM 45634, isolated from the uterus of a maiden mare.</title>
        <authorList>
            <person name="Ruckert C."/>
            <person name="Albersmeier A."/>
            <person name="Winkler A."/>
            <person name="Tauch A."/>
        </authorList>
    </citation>
    <scope>NUCLEOTIDE SEQUENCE [LARGE SCALE GENOMIC DNA]</scope>
    <source>
        <strain evidence="4">DSM 45634</strain>
    </source>
</reference>
<dbReference type="RefSeq" id="WP_047259314.1">
    <property type="nucleotide sequence ID" value="NZ_CP011546.1"/>
</dbReference>
<sequence length="376" mass="40479">MKPLIASAVALSALSISSILSPVLDPISDLFTASSGEGDRVDVQSSIDVIPGMMTYRGYQNLADAAVNPYNKDVIAQRPVGGLSGIDRAGDLYLAISDDKNDARAYAMTVTGEQVTIEDVIALRDAEGKQLNDVDPEGIRMLPNGTFLWSDEGWAKEGRFESPRIIHADRDGTYLREFEVPAYHAPNAEGTRGIHHNNGPEALGLTNDGRAVTVNENALAQDGPRNTEEAGSRTRVTFYNIGTGKADSEYVLDIGPLYPGATDRGISSIVGSEDGSLFVLERGFVPGKGNSAEIYRLNFDGATDVLGKEALDGSETPVTKKMVFDFAGNDEHPENVEGMVWGVPEAFGEEDPQLLVVSDDNFNAPSQRTLLHRLSF</sequence>
<evidence type="ECO:0000313" key="3">
    <source>
        <dbReference type="EMBL" id="AKK10805.1"/>
    </source>
</evidence>
<evidence type="ECO:0000259" key="2">
    <source>
        <dbReference type="Pfam" id="PF13449"/>
    </source>
</evidence>
<protein>
    <recommendedName>
        <fullName evidence="2">Phytase-like domain-containing protein</fullName>
    </recommendedName>
</protein>
<dbReference type="STRING" id="1072256.CUTER_03995"/>
<dbReference type="PANTHER" id="PTHR37957">
    <property type="entry name" value="BLR7070 PROTEIN"/>
    <property type="match status" value="1"/>
</dbReference>
<dbReference type="AlphaFoldDB" id="A0A0G3HDM5"/>
<feature type="chain" id="PRO_5039385381" description="Phytase-like domain-containing protein" evidence="1">
    <location>
        <begin position="22"/>
        <end position="376"/>
    </location>
</feature>
<dbReference type="EMBL" id="CP011546">
    <property type="protein sequence ID" value="AKK10805.1"/>
    <property type="molecule type" value="Genomic_DNA"/>
</dbReference>
<dbReference type="PATRIC" id="fig|1072256.5.peg.793"/>